<accession>A0A7W9LBF7</accession>
<dbReference type="EMBL" id="JACHMB010000001">
    <property type="protein sequence ID" value="MBB5777611.1"/>
    <property type="molecule type" value="Genomic_DNA"/>
</dbReference>
<dbReference type="Proteomes" id="UP000579153">
    <property type="component" value="Unassembled WGS sequence"/>
</dbReference>
<evidence type="ECO:0000313" key="3">
    <source>
        <dbReference type="Proteomes" id="UP000579153"/>
    </source>
</evidence>
<sequence length="115" mass="12621">MKKIAAVAGLVVMATSGVTAAFGDGTAQHEVSQQQYDTLISQCRYADQGKAKCREAVKEMYRIGKYDKTLDCRTYSGVTVCGTLKLSKAERQCVRESVSAGLTYRRAEVECYAFT</sequence>
<proteinExistence type="predicted"/>
<evidence type="ECO:0000313" key="2">
    <source>
        <dbReference type="EMBL" id="MBB5777611.1"/>
    </source>
</evidence>
<evidence type="ECO:0000256" key="1">
    <source>
        <dbReference type="SAM" id="SignalP"/>
    </source>
</evidence>
<gene>
    <name evidence="2" type="ORF">HD596_004367</name>
</gene>
<organism evidence="2 3">
    <name type="scientific">Nonomuraea jabiensis</name>
    <dbReference type="NCBI Taxonomy" id="882448"/>
    <lineage>
        <taxon>Bacteria</taxon>
        <taxon>Bacillati</taxon>
        <taxon>Actinomycetota</taxon>
        <taxon>Actinomycetes</taxon>
        <taxon>Streptosporangiales</taxon>
        <taxon>Streptosporangiaceae</taxon>
        <taxon>Nonomuraea</taxon>
    </lineage>
</organism>
<comment type="caution">
    <text evidence="2">The sequence shown here is derived from an EMBL/GenBank/DDBJ whole genome shotgun (WGS) entry which is preliminary data.</text>
</comment>
<keyword evidence="1" id="KW-0732">Signal</keyword>
<protein>
    <submittedName>
        <fullName evidence="2">Uncharacterized protein</fullName>
    </submittedName>
</protein>
<keyword evidence="3" id="KW-1185">Reference proteome</keyword>
<dbReference type="RefSeq" id="WP_225963971.1">
    <property type="nucleotide sequence ID" value="NZ_CBDRAU010000007.1"/>
</dbReference>
<feature type="signal peptide" evidence="1">
    <location>
        <begin position="1"/>
        <end position="20"/>
    </location>
</feature>
<dbReference type="AlphaFoldDB" id="A0A7W9LBF7"/>
<name>A0A7W9LBF7_9ACTN</name>
<reference evidence="2 3" key="1">
    <citation type="submission" date="2020-08" db="EMBL/GenBank/DDBJ databases">
        <title>Sequencing the genomes of 1000 actinobacteria strains.</title>
        <authorList>
            <person name="Klenk H.-P."/>
        </authorList>
    </citation>
    <scope>NUCLEOTIDE SEQUENCE [LARGE SCALE GENOMIC DNA]</scope>
    <source>
        <strain evidence="2 3">DSM 45507</strain>
    </source>
</reference>
<feature type="chain" id="PRO_5038799733" evidence="1">
    <location>
        <begin position="21"/>
        <end position="115"/>
    </location>
</feature>